<dbReference type="InterPro" id="IPR002142">
    <property type="entry name" value="Peptidase_S49"/>
</dbReference>
<dbReference type="GO" id="GO:0008236">
    <property type="term" value="F:serine-type peptidase activity"/>
    <property type="evidence" value="ECO:0007669"/>
    <property type="project" value="UniProtKB-KW"/>
</dbReference>
<accession>A0A285UBC7</accession>
<sequence length="334" mass="36409">MKRIIAAVIAGTLLVFGIFFSIFTNLWASDFQETFDQFAGGEFPPAQIVEQGDPGSKIAMINIEGTIIDTGSEPGMFSAEQYNHQLVIESLKQVIEDDTVQAVLLNVDSPGGGVYESAEVHKYLTEAKEAGKIIYSSMGGMAASGGYYVSAPADQIFASDETMTGSIGVIMQSLNFEQLAEDLGVEFNTYTSGDMKEMLSATREPTEEETEYVQGMVDSMFDDFVQVVADGRGMSEDEVRDIADGRIYLGEDALDNGLVDQIGYIEDATAALKEEIGGNPQIIEYGYTTNFAGINLNYGVGSLIGEFTGRNDIARMENLINNRQGLQPMYLYDR</sequence>
<dbReference type="PANTHER" id="PTHR42987">
    <property type="entry name" value="PEPTIDASE S49"/>
    <property type="match status" value="1"/>
</dbReference>
<keyword evidence="2 6" id="KW-0645">Protease</keyword>
<evidence type="ECO:0000259" key="5">
    <source>
        <dbReference type="Pfam" id="PF01343"/>
    </source>
</evidence>
<dbReference type="InterPro" id="IPR047272">
    <property type="entry name" value="S49_SppA_C"/>
</dbReference>
<dbReference type="NCBIfam" id="TIGR00706">
    <property type="entry name" value="SppA_dom"/>
    <property type="match status" value="1"/>
</dbReference>
<dbReference type="GO" id="GO:0006508">
    <property type="term" value="P:proteolysis"/>
    <property type="evidence" value="ECO:0007669"/>
    <property type="project" value="UniProtKB-KW"/>
</dbReference>
<evidence type="ECO:0000256" key="1">
    <source>
        <dbReference type="ARBA" id="ARBA00008683"/>
    </source>
</evidence>
<keyword evidence="4" id="KW-0720">Serine protease</keyword>
<keyword evidence="3" id="KW-0378">Hydrolase</keyword>
<dbReference type="RefSeq" id="WP_097039316.1">
    <property type="nucleotide sequence ID" value="NZ_OBQF01000001.1"/>
</dbReference>
<dbReference type="Pfam" id="PF01343">
    <property type="entry name" value="Peptidase_S49"/>
    <property type="match status" value="1"/>
</dbReference>
<dbReference type="Proteomes" id="UP000219412">
    <property type="component" value="Unassembled WGS sequence"/>
</dbReference>
<evidence type="ECO:0000256" key="3">
    <source>
        <dbReference type="ARBA" id="ARBA00022801"/>
    </source>
</evidence>
<dbReference type="SUPFAM" id="SSF52096">
    <property type="entry name" value="ClpP/crotonase"/>
    <property type="match status" value="1"/>
</dbReference>
<dbReference type="Gene3D" id="6.20.330.10">
    <property type="match status" value="1"/>
</dbReference>
<gene>
    <name evidence="6" type="ORF">SAMN05878391_0779</name>
</gene>
<evidence type="ECO:0000256" key="4">
    <source>
        <dbReference type="ARBA" id="ARBA00022825"/>
    </source>
</evidence>
<name>A0A285UBC7_9STAP</name>
<dbReference type="EMBL" id="OBQF01000001">
    <property type="protein sequence ID" value="SOC39225.1"/>
    <property type="molecule type" value="Genomic_DNA"/>
</dbReference>
<feature type="domain" description="Peptidase S49" evidence="5">
    <location>
        <begin position="127"/>
        <end position="275"/>
    </location>
</feature>
<proteinExistence type="inferred from homology"/>
<protein>
    <submittedName>
        <fullName evidence="6">Protease-4</fullName>
    </submittedName>
</protein>
<dbReference type="InterPro" id="IPR029045">
    <property type="entry name" value="ClpP/crotonase-like_dom_sf"/>
</dbReference>
<evidence type="ECO:0000313" key="6">
    <source>
        <dbReference type="EMBL" id="SOC39225.1"/>
    </source>
</evidence>
<dbReference type="AlphaFoldDB" id="A0A285UBC7"/>
<reference evidence="7" key="1">
    <citation type="submission" date="2017-08" db="EMBL/GenBank/DDBJ databases">
        <authorList>
            <person name="Varghese N."/>
            <person name="Submissions S."/>
        </authorList>
    </citation>
    <scope>NUCLEOTIDE SEQUENCE [LARGE SCALE GENOMIC DNA]</scope>
    <source>
        <strain evidence="7">DSM 23173</strain>
    </source>
</reference>
<evidence type="ECO:0000256" key="2">
    <source>
        <dbReference type="ARBA" id="ARBA00022670"/>
    </source>
</evidence>
<comment type="similarity">
    <text evidence="1">Belongs to the peptidase S49 family.</text>
</comment>
<dbReference type="InterPro" id="IPR004635">
    <property type="entry name" value="Pept_S49_SppA"/>
</dbReference>
<dbReference type="Gene3D" id="3.90.226.10">
    <property type="entry name" value="2-enoyl-CoA Hydratase, Chain A, domain 1"/>
    <property type="match status" value="1"/>
</dbReference>
<dbReference type="PANTHER" id="PTHR42987:SF7">
    <property type="entry name" value="SIGNAL PEPTIDE PEPTIDASE SPPA-RELATED"/>
    <property type="match status" value="1"/>
</dbReference>
<keyword evidence="7" id="KW-1185">Reference proteome</keyword>
<evidence type="ECO:0000313" key="7">
    <source>
        <dbReference type="Proteomes" id="UP000219412"/>
    </source>
</evidence>
<organism evidence="6 7">
    <name type="scientific">Salinicoccus kekensis</name>
    <dbReference type="NCBI Taxonomy" id="714307"/>
    <lineage>
        <taxon>Bacteria</taxon>
        <taxon>Bacillati</taxon>
        <taxon>Bacillota</taxon>
        <taxon>Bacilli</taxon>
        <taxon>Bacillales</taxon>
        <taxon>Staphylococcaceae</taxon>
        <taxon>Salinicoccus</taxon>
    </lineage>
</organism>
<dbReference type="OrthoDB" id="9764363at2"/>
<dbReference type="CDD" id="cd07023">
    <property type="entry name" value="S49_Sppa_N_C"/>
    <property type="match status" value="1"/>
</dbReference>